<evidence type="ECO:0000256" key="8">
    <source>
        <dbReference type="ARBA" id="ARBA00022741"/>
    </source>
</evidence>
<evidence type="ECO:0000313" key="22">
    <source>
        <dbReference type="WBParaSite" id="SVE_1200100.1"/>
    </source>
</evidence>
<evidence type="ECO:0000259" key="20">
    <source>
        <dbReference type="PROSITE" id="PS50835"/>
    </source>
</evidence>
<dbReference type="SMART" id="SM00408">
    <property type="entry name" value="IGc2"/>
    <property type="match status" value="3"/>
</dbReference>
<evidence type="ECO:0000256" key="4">
    <source>
        <dbReference type="ARBA" id="ARBA00022679"/>
    </source>
</evidence>
<comment type="subcellular location">
    <subcellularLocation>
        <location evidence="1">Membrane</location>
        <topology evidence="1">Single-pass membrane protein</topology>
    </subcellularLocation>
</comment>
<dbReference type="InterPro" id="IPR003598">
    <property type="entry name" value="Ig_sub2"/>
</dbReference>
<evidence type="ECO:0000256" key="16">
    <source>
        <dbReference type="ARBA" id="ARBA00023180"/>
    </source>
</evidence>
<name>A0A0K0FQS1_STRVS</name>
<feature type="chain" id="PRO_5005330013" description="receptor protein-tyrosine kinase" evidence="19">
    <location>
        <begin position="23"/>
        <end position="553"/>
    </location>
</feature>
<dbReference type="GO" id="GO:0004714">
    <property type="term" value="F:transmembrane receptor protein tyrosine kinase activity"/>
    <property type="evidence" value="ECO:0007669"/>
    <property type="project" value="UniProtKB-EC"/>
</dbReference>
<dbReference type="Proteomes" id="UP000035680">
    <property type="component" value="Unassembled WGS sequence"/>
</dbReference>
<dbReference type="InterPro" id="IPR013098">
    <property type="entry name" value="Ig_I-set"/>
</dbReference>
<dbReference type="GO" id="GO:0005524">
    <property type="term" value="F:ATP binding"/>
    <property type="evidence" value="ECO:0007669"/>
    <property type="project" value="UniProtKB-KW"/>
</dbReference>
<dbReference type="PROSITE" id="PS50835">
    <property type="entry name" value="IG_LIKE"/>
    <property type="match status" value="3"/>
</dbReference>
<feature type="transmembrane region" description="Helical" evidence="18">
    <location>
        <begin position="401"/>
        <end position="424"/>
    </location>
</feature>
<evidence type="ECO:0000256" key="11">
    <source>
        <dbReference type="ARBA" id="ARBA00022989"/>
    </source>
</evidence>
<keyword evidence="16" id="KW-0325">Glycoprotein</keyword>
<dbReference type="FunFam" id="2.60.40.10:FF:000020">
    <property type="entry name" value="Fibroblast growth factor receptor"/>
    <property type="match status" value="1"/>
</dbReference>
<keyword evidence="3" id="KW-0597">Phosphoprotein</keyword>
<keyword evidence="13" id="KW-0829">Tyrosine-protein kinase</keyword>
<keyword evidence="17" id="KW-0393">Immunoglobulin domain</keyword>
<proteinExistence type="predicted"/>
<keyword evidence="4" id="KW-0808">Transferase</keyword>
<keyword evidence="10" id="KW-0067">ATP-binding</keyword>
<feature type="signal peptide" evidence="19">
    <location>
        <begin position="1"/>
        <end position="22"/>
    </location>
</feature>
<dbReference type="PANTHER" id="PTHR19890">
    <property type="entry name" value="FIBROBLAST GROWTH FACTOR RECEPTOR"/>
    <property type="match status" value="1"/>
</dbReference>
<dbReference type="SMART" id="SM00409">
    <property type="entry name" value="IG"/>
    <property type="match status" value="3"/>
</dbReference>
<keyword evidence="7" id="KW-0677">Repeat</keyword>
<dbReference type="STRING" id="75913.A0A0K0FQS1"/>
<accession>A0A0K0FQS1</accession>
<dbReference type="Gene3D" id="2.60.40.10">
    <property type="entry name" value="Immunoglobulins"/>
    <property type="match status" value="3"/>
</dbReference>
<organism evidence="21 22">
    <name type="scientific">Strongyloides venezuelensis</name>
    <name type="common">Threadworm</name>
    <dbReference type="NCBI Taxonomy" id="75913"/>
    <lineage>
        <taxon>Eukaryota</taxon>
        <taxon>Metazoa</taxon>
        <taxon>Ecdysozoa</taxon>
        <taxon>Nematoda</taxon>
        <taxon>Chromadorea</taxon>
        <taxon>Rhabditida</taxon>
        <taxon>Tylenchina</taxon>
        <taxon>Panagrolaimomorpha</taxon>
        <taxon>Strongyloidoidea</taxon>
        <taxon>Strongyloididae</taxon>
        <taxon>Strongyloides</taxon>
    </lineage>
</organism>
<dbReference type="InterPro" id="IPR052615">
    <property type="entry name" value="FGFRL"/>
</dbReference>
<keyword evidence="6 19" id="KW-0732">Signal</keyword>
<reference evidence="22" key="2">
    <citation type="submission" date="2015-08" db="UniProtKB">
        <authorList>
            <consortium name="WormBaseParasite"/>
        </authorList>
    </citation>
    <scope>IDENTIFICATION</scope>
</reference>
<dbReference type="FunFam" id="2.60.40.10:FF:000016">
    <property type="entry name" value="Fibroblast growth factor receptor"/>
    <property type="match status" value="1"/>
</dbReference>
<dbReference type="InterPro" id="IPR013783">
    <property type="entry name" value="Ig-like_fold"/>
</dbReference>
<sequence length="553" mass="62876">MGTTKKVIFFFIFISLFLSLQGISPDSRVPPKLYKDIKSVFKVPQSLKTFKFTCPLVNTDDRSVIIQWIKDEEVIEPSYNSRYKTIRNGKELKIKDIELSDTGHYQCIAINGFGNAKSNFTLIVFDDEDEYIPKDESLVLSTDEQKPSWTYQDYINKHTVDFITPKINGNLQLNCASKGNPLPEINWYKNGQKIDLDQAHQSILSAKFLLHNVQKSDSGIYSCMVFNKYGSINATFRVVVGRNSNEFSTNFNIINDEDGDVLANLQASKSTQIEVPSNKSVHLGADAEFECKIKWSETMPLIRWFKKVDRNNVDKKDIDSIININHMDLILVNSYGAENIITQNGQKMFIKKLTIKDVNLEDEGTYVCVVSNAGDIIQRSVTLNVFGEQKTSILEDDLMSYFKYGLIIFLFFVLLCIGAVIYLYRNTNDCKEEERLTISPLLIAPVIRPPPPKMPPPKTPNFNSSGKCFNGTLNTCTTNTYSPIVYDIPWENNVNVAVLKQLSPGSVPIPIHRTIAEDTLSHIYDETASQICNGPYWSQTLPYKYKNYNKNHV</sequence>
<evidence type="ECO:0000256" key="9">
    <source>
        <dbReference type="ARBA" id="ARBA00022777"/>
    </source>
</evidence>
<dbReference type="EC" id="2.7.10.1" evidence="2"/>
<dbReference type="CDD" id="cd00096">
    <property type="entry name" value="Ig"/>
    <property type="match status" value="1"/>
</dbReference>
<keyword evidence="8" id="KW-0547">Nucleotide-binding</keyword>
<dbReference type="AlphaFoldDB" id="A0A0K0FQS1"/>
<keyword evidence="21" id="KW-1185">Reference proteome</keyword>
<evidence type="ECO:0000256" key="5">
    <source>
        <dbReference type="ARBA" id="ARBA00022692"/>
    </source>
</evidence>
<evidence type="ECO:0000256" key="12">
    <source>
        <dbReference type="ARBA" id="ARBA00023136"/>
    </source>
</evidence>
<evidence type="ECO:0000256" key="3">
    <source>
        <dbReference type="ARBA" id="ARBA00022553"/>
    </source>
</evidence>
<keyword evidence="14" id="KW-1015">Disulfide bond</keyword>
<keyword evidence="15" id="KW-0675">Receptor</keyword>
<evidence type="ECO:0000256" key="10">
    <source>
        <dbReference type="ARBA" id="ARBA00022840"/>
    </source>
</evidence>
<dbReference type="SUPFAM" id="SSF48726">
    <property type="entry name" value="Immunoglobulin"/>
    <property type="match status" value="3"/>
</dbReference>
<evidence type="ECO:0000256" key="18">
    <source>
        <dbReference type="SAM" id="Phobius"/>
    </source>
</evidence>
<evidence type="ECO:0000256" key="15">
    <source>
        <dbReference type="ARBA" id="ARBA00023170"/>
    </source>
</evidence>
<keyword evidence="9" id="KW-0418">Kinase</keyword>
<evidence type="ECO:0000256" key="19">
    <source>
        <dbReference type="SAM" id="SignalP"/>
    </source>
</evidence>
<dbReference type="Pfam" id="PF13927">
    <property type="entry name" value="Ig_3"/>
    <property type="match status" value="1"/>
</dbReference>
<keyword evidence="11 18" id="KW-1133">Transmembrane helix</keyword>
<feature type="domain" description="Ig-like" evidence="20">
    <location>
        <begin position="31"/>
        <end position="123"/>
    </location>
</feature>
<evidence type="ECO:0000256" key="2">
    <source>
        <dbReference type="ARBA" id="ARBA00011902"/>
    </source>
</evidence>
<evidence type="ECO:0000256" key="14">
    <source>
        <dbReference type="ARBA" id="ARBA00023157"/>
    </source>
</evidence>
<keyword evidence="5 18" id="KW-0812">Transmembrane</keyword>
<evidence type="ECO:0000256" key="13">
    <source>
        <dbReference type="ARBA" id="ARBA00023137"/>
    </source>
</evidence>
<dbReference type="InterPro" id="IPR036179">
    <property type="entry name" value="Ig-like_dom_sf"/>
</dbReference>
<evidence type="ECO:0000256" key="7">
    <source>
        <dbReference type="ARBA" id="ARBA00022737"/>
    </source>
</evidence>
<evidence type="ECO:0000313" key="21">
    <source>
        <dbReference type="Proteomes" id="UP000035680"/>
    </source>
</evidence>
<feature type="domain" description="Ig-like" evidence="20">
    <location>
        <begin position="147"/>
        <end position="239"/>
    </location>
</feature>
<feature type="domain" description="Ig-like" evidence="20">
    <location>
        <begin position="268"/>
        <end position="384"/>
    </location>
</feature>
<protein>
    <recommendedName>
        <fullName evidence="2">receptor protein-tyrosine kinase</fullName>
        <ecNumber evidence="2">2.7.10.1</ecNumber>
    </recommendedName>
</protein>
<dbReference type="GO" id="GO:0016020">
    <property type="term" value="C:membrane"/>
    <property type="evidence" value="ECO:0007669"/>
    <property type="project" value="UniProtKB-SubCell"/>
</dbReference>
<evidence type="ECO:0000256" key="17">
    <source>
        <dbReference type="ARBA" id="ARBA00023319"/>
    </source>
</evidence>
<dbReference type="Pfam" id="PF07679">
    <property type="entry name" value="I-set"/>
    <property type="match status" value="2"/>
</dbReference>
<dbReference type="InterPro" id="IPR003599">
    <property type="entry name" value="Ig_sub"/>
</dbReference>
<reference evidence="21" key="1">
    <citation type="submission" date="2014-07" db="EMBL/GenBank/DDBJ databases">
        <authorList>
            <person name="Martin A.A"/>
            <person name="De Silva N."/>
        </authorList>
    </citation>
    <scope>NUCLEOTIDE SEQUENCE</scope>
</reference>
<evidence type="ECO:0000256" key="6">
    <source>
        <dbReference type="ARBA" id="ARBA00022729"/>
    </source>
</evidence>
<keyword evidence="12 18" id="KW-0472">Membrane</keyword>
<dbReference type="WBParaSite" id="SVE_1200100.1">
    <property type="protein sequence ID" value="SVE_1200100.1"/>
    <property type="gene ID" value="SVE_1200100"/>
</dbReference>
<dbReference type="InterPro" id="IPR007110">
    <property type="entry name" value="Ig-like_dom"/>
</dbReference>
<dbReference type="PANTHER" id="PTHR19890:SF10">
    <property type="entry name" value="FIBROBLAST GROWTH FACTOR RECEPTOR-LIKE 1"/>
    <property type="match status" value="1"/>
</dbReference>
<evidence type="ECO:0000256" key="1">
    <source>
        <dbReference type="ARBA" id="ARBA00004167"/>
    </source>
</evidence>